<dbReference type="AlphaFoldDB" id="A0A167C2R7"/>
<proteinExistence type="predicted"/>
<protein>
    <submittedName>
        <fullName evidence="1">Uncharacterized protein</fullName>
    </submittedName>
</protein>
<name>A0A167C2R7_METRR</name>
<dbReference type="OrthoDB" id="48317at2759"/>
<evidence type="ECO:0000313" key="2">
    <source>
        <dbReference type="Proteomes" id="UP000243498"/>
    </source>
</evidence>
<evidence type="ECO:0000313" key="1">
    <source>
        <dbReference type="EMBL" id="OAA40710.1"/>
    </source>
</evidence>
<dbReference type="EMBL" id="AZHC01000018">
    <property type="protein sequence ID" value="OAA40710.1"/>
    <property type="molecule type" value="Genomic_DNA"/>
</dbReference>
<reference evidence="1 2" key="1">
    <citation type="journal article" date="2016" name="Genome Biol. Evol.">
        <title>Divergent and convergent evolution of fungal pathogenicity.</title>
        <authorList>
            <person name="Shang Y."/>
            <person name="Xiao G."/>
            <person name="Zheng P."/>
            <person name="Cen K."/>
            <person name="Zhan S."/>
            <person name="Wang C."/>
        </authorList>
    </citation>
    <scope>NUCLEOTIDE SEQUENCE [LARGE SCALE GENOMIC DNA]</scope>
    <source>
        <strain evidence="1 2">RCEF 4871</strain>
    </source>
</reference>
<gene>
    <name evidence="1" type="ORF">NOR_05798</name>
</gene>
<sequence>MRKAVKPTWVMGLEMAGLELELPGGYYRKANPELHTWLHGWIKRFATLLEYGKLKPHPIRVNRGTDRINYGVLTAKGHDAIVRFWLWAPP</sequence>
<dbReference type="Gene3D" id="3.90.180.10">
    <property type="entry name" value="Medium-chain alcohol dehydrogenases, catalytic domain"/>
    <property type="match status" value="1"/>
</dbReference>
<comment type="caution">
    <text evidence="1">The sequence shown here is derived from an EMBL/GenBank/DDBJ whole genome shotgun (WGS) entry which is preliminary data.</text>
</comment>
<dbReference type="STRING" id="1081105.A0A167C2R7"/>
<dbReference type="Proteomes" id="UP000243498">
    <property type="component" value="Unassembled WGS sequence"/>
</dbReference>
<accession>A0A167C2R7</accession>
<keyword evidence="2" id="KW-1185">Reference proteome</keyword>
<dbReference type="Gene3D" id="3.40.50.720">
    <property type="entry name" value="NAD(P)-binding Rossmann-like Domain"/>
    <property type="match status" value="1"/>
</dbReference>
<organism evidence="1 2">
    <name type="scientific">Metarhizium rileyi (strain RCEF 4871)</name>
    <name type="common">Nomuraea rileyi</name>
    <dbReference type="NCBI Taxonomy" id="1649241"/>
    <lineage>
        <taxon>Eukaryota</taxon>
        <taxon>Fungi</taxon>
        <taxon>Dikarya</taxon>
        <taxon>Ascomycota</taxon>
        <taxon>Pezizomycotina</taxon>
        <taxon>Sordariomycetes</taxon>
        <taxon>Hypocreomycetidae</taxon>
        <taxon>Hypocreales</taxon>
        <taxon>Clavicipitaceae</taxon>
        <taxon>Metarhizium</taxon>
    </lineage>
</organism>